<dbReference type="PROSITE" id="PS51462">
    <property type="entry name" value="NUDIX"/>
    <property type="match status" value="1"/>
</dbReference>
<dbReference type="GO" id="GO:0042262">
    <property type="term" value="P:DNA protection"/>
    <property type="evidence" value="ECO:0007669"/>
    <property type="project" value="InterPro"/>
</dbReference>
<dbReference type="PANTHER" id="PTHR43758:SF2">
    <property type="entry name" value="OXIDIZED PURINE NUCLEOSIDE TRIPHOSPHATE HYDROLASE"/>
    <property type="match status" value="1"/>
</dbReference>
<evidence type="ECO:0000256" key="12">
    <source>
        <dbReference type="ARBA" id="ARBA00024596"/>
    </source>
</evidence>
<comment type="catalytic activity">
    <reaction evidence="11">
        <text>8-oxo-dGTP + H2O = 8-oxo-dGMP + diphosphate + H(+)</text>
        <dbReference type="Rhea" id="RHEA:31575"/>
        <dbReference type="ChEBI" id="CHEBI:15377"/>
        <dbReference type="ChEBI" id="CHEBI:15378"/>
        <dbReference type="ChEBI" id="CHEBI:33019"/>
        <dbReference type="ChEBI" id="CHEBI:63224"/>
        <dbReference type="ChEBI" id="CHEBI:77896"/>
    </reaction>
    <physiologicalReaction direction="left-to-right" evidence="11">
        <dbReference type="Rhea" id="RHEA:31576"/>
    </physiologicalReaction>
</comment>
<keyword evidence="8" id="KW-0539">Nucleus</keyword>
<evidence type="ECO:0000256" key="3">
    <source>
        <dbReference type="ARBA" id="ARBA00005582"/>
    </source>
</evidence>
<evidence type="ECO:0000256" key="13">
    <source>
        <dbReference type="ARBA" id="ARBA00026103"/>
    </source>
</evidence>
<reference evidence="25 26" key="1">
    <citation type="submission" date="2024-02" db="EMBL/GenBank/DDBJ databases">
        <title>Chromosome-scale genome assembly of the rough periwinkle Littorina saxatilis.</title>
        <authorList>
            <person name="De Jode A."/>
            <person name="Faria R."/>
            <person name="Formenti G."/>
            <person name="Sims Y."/>
            <person name="Smith T.P."/>
            <person name="Tracey A."/>
            <person name="Wood J.M.D."/>
            <person name="Zagrodzka Z.B."/>
            <person name="Johannesson K."/>
            <person name="Butlin R.K."/>
            <person name="Leder E.H."/>
        </authorList>
    </citation>
    <scope>NUCLEOTIDE SEQUENCE [LARGE SCALE GENOMIC DNA]</scope>
    <source>
        <strain evidence="25">Snail1</strain>
        <tissue evidence="25">Muscle</tissue>
    </source>
</reference>
<sequence length="158" mass="18270">MTTRKLLSLVFVREASKILLGYKKRGFGQGWWNGFGGKVEKGETIMQGALRELTEESGLIGDSLEEIGLLTFEFEGDPVLLEVHVFSTTKFSGKPEETEEMRPAWFDIQDIPFKKMWSDDVLWFPLMLKGSKFKGYFLFKGLHDILKYKLDEVDKIEY</sequence>
<keyword evidence="7" id="KW-0460">Magnesium</keyword>
<comment type="catalytic activity">
    <reaction evidence="22">
        <text>N(6)-methyl-dATP + H2O = N(6)-methyl-dAMP + diphosphate + H(+)</text>
        <dbReference type="Rhea" id="RHEA:67604"/>
        <dbReference type="ChEBI" id="CHEBI:15377"/>
        <dbReference type="ChEBI" id="CHEBI:15378"/>
        <dbReference type="ChEBI" id="CHEBI:33019"/>
        <dbReference type="ChEBI" id="CHEBI:169976"/>
        <dbReference type="ChEBI" id="CHEBI:172872"/>
    </reaction>
    <physiologicalReaction direction="left-to-right" evidence="22">
        <dbReference type="Rhea" id="RHEA:67605"/>
    </physiologicalReaction>
</comment>
<proteinExistence type="inferred from homology"/>
<comment type="catalytic activity">
    <reaction evidence="9">
        <text>8-oxo-dATP + H2O = 8-oxo-dAMP + diphosphate + H(+)</text>
        <dbReference type="Rhea" id="RHEA:65396"/>
        <dbReference type="ChEBI" id="CHEBI:15377"/>
        <dbReference type="ChEBI" id="CHEBI:15378"/>
        <dbReference type="ChEBI" id="CHEBI:33019"/>
        <dbReference type="ChEBI" id="CHEBI:71361"/>
        <dbReference type="ChEBI" id="CHEBI:172871"/>
    </reaction>
    <physiologicalReaction direction="left-to-right" evidence="9">
        <dbReference type="Rhea" id="RHEA:65397"/>
    </physiologicalReaction>
</comment>
<evidence type="ECO:0000256" key="22">
    <source>
        <dbReference type="ARBA" id="ARBA00049032"/>
    </source>
</evidence>
<dbReference type="InterPro" id="IPR000086">
    <property type="entry name" value="NUDIX_hydrolase_dom"/>
</dbReference>
<evidence type="ECO:0000256" key="5">
    <source>
        <dbReference type="ARBA" id="ARBA00022723"/>
    </source>
</evidence>
<evidence type="ECO:0000256" key="14">
    <source>
        <dbReference type="ARBA" id="ARBA00026218"/>
    </source>
</evidence>
<comment type="catalytic activity">
    <reaction evidence="21">
        <text>O(6)-methyl-dGTP + H2O = O(6)-methyl-dGMP + diphosphate + H(+)</text>
        <dbReference type="Rhea" id="RHEA:67600"/>
        <dbReference type="ChEBI" id="CHEBI:15377"/>
        <dbReference type="ChEBI" id="CHEBI:15378"/>
        <dbReference type="ChEBI" id="CHEBI:33019"/>
        <dbReference type="ChEBI" id="CHEBI:169974"/>
        <dbReference type="ChEBI" id="CHEBI:169975"/>
    </reaction>
    <physiologicalReaction direction="left-to-right" evidence="21">
        <dbReference type="Rhea" id="RHEA:67601"/>
    </physiologicalReaction>
</comment>
<dbReference type="PROSITE" id="PS00893">
    <property type="entry name" value="NUDIX_BOX"/>
    <property type="match status" value="1"/>
</dbReference>
<dbReference type="InterPro" id="IPR003563">
    <property type="entry name" value="8ODP"/>
</dbReference>
<evidence type="ECO:0000256" key="2">
    <source>
        <dbReference type="ARBA" id="ARBA00004123"/>
    </source>
</evidence>
<comment type="catalytic activity">
    <reaction evidence="12">
        <text>2-oxo-ATP + H2O = 2-oxo-AMP + diphosphate + H(+)</text>
        <dbReference type="Rhea" id="RHEA:67392"/>
        <dbReference type="ChEBI" id="CHEBI:15377"/>
        <dbReference type="ChEBI" id="CHEBI:15378"/>
        <dbReference type="ChEBI" id="CHEBI:33019"/>
        <dbReference type="ChEBI" id="CHEBI:71395"/>
        <dbReference type="ChEBI" id="CHEBI:172878"/>
    </reaction>
    <physiologicalReaction direction="left-to-right" evidence="12">
        <dbReference type="Rhea" id="RHEA:67393"/>
    </physiologicalReaction>
</comment>
<dbReference type="AlphaFoldDB" id="A0AAN9GKE9"/>
<evidence type="ECO:0000313" key="26">
    <source>
        <dbReference type="Proteomes" id="UP001374579"/>
    </source>
</evidence>
<dbReference type="EC" id="3.6.1.56" evidence="13"/>
<evidence type="ECO:0000256" key="20">
    <source>
        <dbReference type="ARBA" id="ARBA00048002"/>
    </source>
</evidence>
<comment type="caution">
    <text evidence="25">The sequence shown here is derived from an EMBL/GenBank/DDBJ whole genome shotgun (WGS) entry which is preliminary data.</text>
</comment>
<dbReference type="GO" id="GO:0008413">
    <property type="term" value="F:8-oxo-7,8-dihydroguanosine triphosphate pyrophosphatase activity"/>
    <property type="evidence" value="ECO:0007669"/>
    <property type="project" value="InterPro"/>
</dbReference>
<comment type="catalytic activity">
    <reaction evidence="10">
        <text>2-oxo-dATP + H2O = 2-oxo-dAMP + diphosphate + H(+)</text>
        <dbReference type="Rhea" id="RHEA:31583"/>
        <dbReference type="ChEBI" id="CHEBI:15377"/>
        <dbReference type="ChEBI" id="CHEBI:15378"/>
        <dbReference type="ChEBI" id="CHEBI:33019"/>
        <dbReference type="ChEBI" id="CHEBI:63212"/>
        <dbReference type="ChEBI" id="CHEBI:77897"/>
        <dbReference type="EC" id="3.6.1.56"/>
    </reaction>
    <physiologicalReaction direction="left-to-right" evidence="10">
        <dbReference type="Rhea" id="RHEA:31584"/>
    </physiologicalReaction>
</comment>
<evidence type="ECO:0000259" key="24">
    <source>
        <dbReference type="PROSITE" id="PS51462"/>
    </source>
</evidence>
<keyword evidence="6" id="KW-0378">Hydrolase</keyword>
<comment type="similarity">
    <text evidence="3">Belongs to the Nudix hydrolase family.</text>
</comment>
<dbReference type="GO" id="GO:0008828">
    <property type="term" value="F:dATP diphosphatase activity"/>
    <property type="evidence" value="ECO:0007669"/>
    <property type="project" value="UniProtKB-EC"/>
</dbReference>
<dbReference type="PANTHER" id="PTHR43758">
    <property type="entry name" value="7,8-DIHYDRO-8-OXOGUANINE TRIPHOSPHATASE"/>
    <property type="match status" value="1"/>
</dbReference>
<evidence type="ECO:0000256" key="11">
    <source>
        <dbReference type="ARBA" id="ARBA00024486"/>
    </source>
</evidence>
<dbReference type="EMBL" id="JBAMIC010000002">
    <property type="protein sequence ID" value="KAK7111349.1"/>
    <property type="molecule type" value="Genomic_DNA"/>
</dbReference>
<evidence type="ECO:0000256" key="18">
    <source>
        <dbReference type="ARBA" id="ARBA00031927"/>
    </source>
</evidence>
<evidence type="ECO:0000256" key="10">
    <source>
        <dbReference type="ARBA" id="ARBA00024459"/>
    </source>
</evidence>
<evidence type="ECO:0000313" key="25">
    <source>
        <dbReference type="EMBL" id="KAK7111349.1"/>
    </source>
</evidence>
<dbReference type="GO" id="GO:0046872">
    <property type="term" value="F:metal ion binding"/>
    <property type="evidence" value="ECO:0007669"/>
    <property type="project" value="UniProtKB-KW"/>
</dbReference>
<evidence type="ECO:0000256" key="8">
    <source>
        <dbReference type="ARBA" id="ARBA00023242"/>
    </source>
</evidence>
<dbReference type="Gene3D" id="3.90.79.10">
    <property type="entry name" value="Nucleoside Triphosphate Pyrophosphohydrolase"/>
    <property type="match status" value="1"/>
</dbReference>
<evidence type="ECO:0000256" key="19">
    <source>
        <dbReference type="ARBA" id="ARBA00032071"/>
    </source>
</evidence>
<evidence type="ECO:0000256" key="7">
    <source>
        <dbReference type="ARBA" id="ARBA00022842"/>
    </source>
</evidence>
<comment type="function">
    <text evidence="23">Oxidized purine nucleoside triphosphate hydrolase which is a prominent sanitizer of the oxidized nucleotide pool. Catalyzes the hydrolysis of 2-oxo-dATP (2-hydroxy-dATP) into 2-oxo-dAMP. Also has a significant hydrolase activity toward 2-oxo-ATP, 8-oxo-dGTP and 8-oxo-dATP. Through the hydrolysis of oxidized purine nucleoside triphosphates, prevents their incorporation into DNA and the subsequent transversions A:T to C:G and G:C to T:A. Also catalyzes the hydrolysis of methylated purine nucleoside triphosphate preventing their integration into DNA. Through this antimutagenic activity protects cells from oxidative stress.</text>
</comment>
<evidence type="ECO:0000256" key="1">
    <source>
        <dbReference type="ARBA" id="ARBA00001946"/>
    </source>
</evidence>
<dbReference type="Proteomes" id="UP001374579">
    <property type="component" value="Unassembled WGS sequence"/>
</dbReference>
<organism evidence="25 26">
    <name type="scientific">Littorina saxatilis</name>
    <dbReference type="NCBI Taxonomy" id="31220"/>
    <lineage>
        <taxon>Eukaryota</taxon>
        <taxon>Metazoa</taxon>
        <taxon>Spiralia</taxon>
        <taxon>Lophotrochozoa</taxon>
        <taxon>Mollusca</taxon>
        <taxon>Gastropoda</taxon>
        <taxon>Caenogastropoda</taxon>
        <taxon>Littorinimorpha</taxon>
        <taxon>Littorinoidea</taxon>
        <taxon>Littorinidae</taxon>
        <taxon>Littorina</taxon>
    </lineage>
</organism>
<comment type="subcellular location">
    <subcellularLocation>
        <location evidence="2">Nucleus</location>
    </subcellularLocation>
</comment>
<accession>A0AAN9GKE9</accession>
<dbReference type="InterPro" id="IPR015797">
    <property type="entry name" value="NUDIX_hydrolase-like_dom_sf"/>
</dbReference>
<comment type="subunit">
    <text evidence="4">Monomer.</text>
</comment>
<evidence type="ECO:0000256" key="9">
    <source>
        <dbReference type="ARBA" id="ARBA00024448"/>
    </source>
</evidence>
<dbReference type="SUPFAM" id="SSF55811">
    <property type="entry name" value="Nudix"/>
    <property type="match status" value="1"/>
</dbReference>
<name>A0AAN9GKE9_9CAEN</name>
<evidence type="ECO:0000256" key="15">
    <source>
        <dbReference type="ARBA" id="ARBA00029673"/>
    </source>
</evidence>
<evidence type="ECO:0000256" key="23">
    <source>
        <dbReference type="ARBA" id="ARBA00053094"/>
    </source>
</evidence>
<evidence type="ECO:0000256" key="16">
    <source>
        <dbReference type="ARBA" id="ARBA00030634"/>
    </source>
</evidence>
<gene>
    <name evidence="25" type="ORF">V1264_011000</name>
</gene>
<dbReference type="CDD" id="cd03427">
    <property type="entry name" value="NUDIX_MTH1_Nudt1"/>
    <property type="match status" value="1"/>
</dbReference>
<feature type="domain" description="Nudix hydrolase" evidence="24">
    <location>
        <begin position="1"/>
        <end position="129"/>
    </location>
</feature>
<comment type="catalytic activity">
    <reaction evidence="20">
        <text>N(6)-methyl-ATP + H2O = N(6)-methyl-AMP + diphosphate + H(+)</text>
        <dbReference type="Rhea" id="RHEA:67608"/>
        <dbReference type="ChEBI" id="CHEBI:15377"/>
        <dbReference type="ChEBI" id="CHEBI:15378"/>
        <dbReference type="ChEBI" id="CHEBI:33019"/>
        <dbReference type="ChEBI" id="CHEBI:144842"/>
        <dbReference type="ChEBI" id="CHEBI:172873"/>
    </reaction>
    <physiologicalReaction direction="left-to-right" evidence="20">
        <dbReference type="Rhea" id="RHEA:67609"/>
    </physiologicalReaction>
</comment>
<evidence type="ECO:0000256" key="17">
    <source>
        <dbReference type="ARBA" id="ARBA00030682"/>
    </source>
</evidence>
<dbReference type="GO" id="GO:0005634">
    <property type="term" value="C:nucleus"/>
    <property type="evidence" value="ECO:0007669"/>
    <property type="project" value="UniProtKB-SubCell"/>
</dbReference>
<evidence type="ECO:0000256" key="21">
    <source>
        <dbReference type="ARBA" id="ARBA00048894"/>
    </source>
</evidence>
<evidence type="ECO:0000256" key="4">
    <source>
        <dbReference type="ARBA" id="ARBA00011245"/>
    </source>
</evidence>
<keyword evidence="5" id="KW-0479">Metal-binding</keyword>
<dbReference type="InterPro" id="IPR020084">
    <property type="entry name" value="NUDIX_hydrolase_CS"/>
</dbReference>
<keyword evidence="26" id="KW-1185">Reference proteome</keyword>
<dbReference type="PRINTS" id="PR01403">
    <property type="entry name" value="8OXTPHPHTASE"/>
</dbReference>
<protein>
    <recommendedName>
        <fullName evidence="14">Oxidized purine nucleoside triphosphate hydrolase</fullName>
        <ecNumber evidence="13">3.6.1.56</ecNumber>
    </recommendedName>
    <alternativeName>
        <fullName evidence="18">2-hydroxy-dATP diphosphatase</fullName>
    </alternativeName>
    <alternativeName>
        <fullName evidence="17">7,8-dihydro-8-oxoguanine triphosphatase</fullName>
    </alternativeName>
    <alternativeName>
        <fullName evidence="16">8-oxo-dGTPase</fullName>
    </alternativeName>
    <alternativeName>
        <fullName evidence="19">Methylated purine nucleoside triphosphate hydrolase</fullName>
    </alternativeName>
    <alternativeName>
        <fullName evidence="15">Nucleoside diphosphate-linked moiety X motif 1</fullName>
    </alternativeName>
</protein>
<evidence type="ECO:0000256" key="6">
    <source>
        <dbReference type="ARBA" id="ARBA00022801"/>
    </source>
</evidence>
<comment type="cofactor">
    <cofactor evidence="1">
        <name>Mg(2+)</name>
        <dbReference type="ChEBI" id="CHEBI:18420"/>
    </cofactor>
</comment>
<dbReference type="GO" id="GO:0005737">
    <property type="term" value="C:cytoplasm"/>
    <property type="evidence" value="ECO:0007669"/>
    <property type="project" value="TreeGrafter"/>
</dbReference>
<dbReference type="Pfam" id="PF00293">
    <property type="entry name" value="NUDIX"/>
    <property type="match status" value="1"/>
</dbReference>